<evidence type="ECO:0000313" key="2">
    <source>
        <dbReference type="EMBL" id="CAL1546651.1"/>
    </source>
</evidence>
<dbReference type="SUPFAM" id="SSF47473">
    <property type="entry name" value="EF-hand"/>
    <property type="match status" value="1"/>
</dbReference>
<protein>
    <recommendedName>
        <fullName evidence="1">EF-hand domain-containing protein</fullName>
    </recommendedName>
</protein>
<accession>A0AAV2IKC6</accession>
<dbReference type="InterPro" id="IPR011992">
    <property type="entry name" value="EF-hand-dom_pair"/>
</dbReference>
<name>A0AAV2IKC6_LYMST</name>
<comment type="caution">
    <text evidence="2">The sequence shown here is derived from an EMBL/GenBank/DDBJ whole genome shotgun (WGS) entry which is preliminary data.</text>
</comment>
<gene>
    <name evidence="2" type="ORF">GSLYS_00020028001</name>
</gene>
<dbReference type="Proteomes" id="UP001497497">
    <property type="component" value="Unassembled WGS sequence"/>
</dbReference>
<evidence type="ECO:0000259" key="1">
    <source>
        <dbReference type="PROSITE" id="PS50222"/>
    </source>
</evidence>
<proteinExistence type="predicted"/>
<reference evidence="2 3" key="1">
    <citation type="submission" date="2024-04" db="EMBL/GenBank/DDBJ databases">
        <authorList>
            <consortium name="Genoscope - CEA"/>
            <person name="William W."/>
        </authorList>
    </citation>
    <scope>NUCLEOTIDE SEQUENCE [LARGE SCALE GENOMIC DNA]</scope>
</reference>
<organism evidence="2 3">
    <name type="scientific">Lymnaea stagnalis</name>
    <name type="common">Great pond snail</name>
    <name type="synonym">Helix stagnalis</name>
    <dbReference type="NCBI Taxonomy" id="6523"/>
    <lineage>
        <taxon>Eukaryota</taxon>
        <taxon>Metazoa</taxon>
        <taxon>Spiralia</taxon>
        <taxon>Lophotrochozoa</taxon>
        <taxon>Mollusca</taxon>
        <taxon>Gastropoda</taxon>
        <taxon>Heterobranchia</taxon>
        <taxon>Euthyneura</taxon>
        <taxon>Panpulmonata</taxon>
        <taxon>Hygrophila</taxon>
        <taxon>Lymnaeoidea</taxon>
        <taxon>Lymnaeidae</taxon>
        <taxon>Lymnaea</taxon>
    </lineage>
</organism>
<keyword evidence="3" id="KW-1185">Reference proteome</keyword>
<feature type="domain" description="EF-hand" evidence="1">
    <location>
        <begin position="6"/>
        <end position="41"/>
    </location>
</feature>
<dbReference type="GO" id="GO:0005509">
    <property type="term" value="F:calcium ion binding"/>
    <property type="evidence" value="ECO:0007669"/>
    <property type="project" value="InterPro"/>
</dbReference>
<dbReference type="Gene3D" id="1.10.238.10">
    <property type="entry name" value="EF-hand"/>
    <property type="match status" value="1"/>
</dbReference>
<dbReference type="InterPro" id="IPR002048">
    <property type="entry name" value="EF_hand_dom"/>
</dbReference>
<evidence type="ECO:0000313" key="3">
    <source>
        <dbReference type="Proteomes" id="UP001497497"/>
    </source>
</evidence>
<dbReference type="PROSITE" id="PS50222">
    <property type="entry name" value="EF_HAND_2"/>
    <property type="match status" value="1"/>
</dbReference>
<sequence>MNEFALNEIEAQMFFQIFDKDQNEVLSLWEFRQFNQTVGTKAHEMIQLFHKLKEPATGYVDIGKTFDALTHVDSGKGKLTEDEIVTFLQTTAGDSKTIDLHTFLNMMSRIKIYTGGL</sequence>
<dbReference type="EMBL" id="CAXITT010000838">
    <property type="protein sequence ID" value="CAL1546651.1"/>
    <property type="molecule type" value="Genomic_DNA"/>
</dbReference>
<dbReference type="AlphaFoldDB" id="A0AAV2IKC6"/>